<dbReference type="Proteomes" id="UP000735302">
    <property type="component" value="Unassembled WGS sequence"/>
</dbReference>
<dbReference type="EMBL" id="BLXT01006411">
    <property type="protein sequence ID" value="GFO31634.1"/>
    <property type="molecule type" value="Genomic_DNA"/>
</dbReference>
<protein>
    <submittedName>
        <fullName evidence="1">Uncharacterized protein</fullName>
    </submittedName>
</protein>
<reference evidence="1 2" key="1">
    <citation type="journal article" date="2021" name="Elife">
        <title>Chloroplast acquisition without the gene transfer in kleptoplastic sea slugs, Plakobranchus ocellatus.</title>
        <authorList>
            <person name="Maeda T."/>
            <person name="Takahashi S."/>
            <person name="Yoshida T."/>
            <person name="Shimamura S."/>
            <person name="Takaki Y."/>
            <person name="Nagai Y."/>
            <person name="Toyoda A."/>
            <person name="Suzuki Y."/>
            <person name="Arimoto A."/>
            <person name="Ishii H."/>
            <person name="Satoh N."/>
            <person name="Nishiyama T."/>
            <person name="Hasebe M."/>
            <person name="Maruyama T."/>
            <person name="Minagawa J."/>
            <person name="Obokata J."/>
            <person name="Shigenobu S."/>
        </authorList>
    </citation>
    <scope>NUCLEOTIDE SEQUENCE [LARGE SCALE GENOMIC DNA]</scope>
</reference>
<evidence type="ECO:0000313" key="2">
    <source>
        <dbReference type="Proteomes" id="UP000735302"/>
    </source>
</evidence>
<name>A0AAV4CKZ5_9GAST</name>
<gene>
    <name evidence="1" type="ORF">PoB_005813900</name>
</gene>
<proteinExistence type="predicted"/>
<accession>A0AAV4CKZ5</accession>
<sequence>MKFKRRFSLKRSDLGVTTCGQLSIGSATYWTDVAVHWSSKINLDGSFFLAKMQFMKHGLYQGSFSSYCAIAPLPPPPPHTPHPTLLIKLTIVISPNCESHRSESKKQQEALFKISDLFS</sequence>
<organism evidence="1 2">
    <name type="scientific">Plakobranchus ocellatus</name>
    <dbReference type="NCBI Taxonomy" id="259542"/>
    <lineage>
        <taxon>Eukaryota</taxon>
        <taxon>Metazoa</taxon>
        <taxon>Spiralia</taxon>
        <taxon>Lophotrochozoa</taxon>
        <taxon>Mollusca</taxon>
        <taxon>Gastropoda</taxon>
        <taxon>Heterobranchia</taxon>
        <taxon>Euthyneura</taxon>
        <taxon>Panpulmonata</taxon>
        <taxon>Sacoglossa</taxon>
        <taxon>Placobranchoidea</taxon>
        <taxon>Plakobranchidae</taxon>
        <taxon>Plakobranchus</taxon>
    </lineage>
</organism>
<evidence type="ECO:0000313" key="1">
    <source>
        <dbReference type="EMBL" id="GFO31634.1"/>
    </source>
</evidence>
<keyword evidence="2" id="KW-1185">Reference proteome</keyword>
<dbReference type="AlphaFoldDB" id="A0AAV4CKZ5"/>
<comment type="caution">
    <text evidence="1">The sequence shown here is derived from an EMBL/GenBank/DDBJ whole genome shotgun (WGS) entry which is preliminary data.</text>
</comment>